<dbReference type="Pfam" id="PF14383">
    <property type="entry name" value="VARLMGL"/>
    <property type="match status" value="1"/>
</dbReference>
<evidence type="ECO:0000313" key="5">
    <source>
        <dbReference type="Proteomes" id="UP001164929"/>
    </source>
</evidence>
<dbReference type="PANTHER" id="PTHR21726:SF57">
    <property type="entry name" value="SERINE-RICH ADHESIN FOR PLATELETS-LIKE PROTEIN"/>
    <property type="match status" value="1"/>
</dbReference>
<proteinExistence type="predicted"/>
<feature type="compositionally biased region" description="Basic and acidic residues" evidence="1">
    <location>
        <begin position="273"/>
        <end position="285"/>
    </location>
</feature>
<evidence type="ECO:0000313" key="4">
    <source>
        <dbReference type="EMBL" id="KAJ6974015.1"/>
    </source>
</evidence>
<gene>
    <name evidence="4" type="ORF">NC653_030159</name>
</gene>
<dbReference type="Proteomes" id="UP001164929">
    <property type="component" value="Chromosome 13"/>
</dbReference>
<evidence type="ECO:0000259" key="2">
    <source>
        <dbReference type="Pfam" id="PF14309"/>
    </source>
</evidence>
<feature type="region of interest" description="Disordered" evidence="1">
    <location>
        <begin position="64"/>
        <end position="90"/>
    </location>
</feature>
<protein>
    <recommendedName>
        <fullName evidence="6">DUF4378 domain-containing protein</fullName>
    </recommendedName>
</protein>
<accession>A0AAD6Q178</accession>
<reference evidence="4" key="1">
    <citation type="journal article" date="2023" name="Mol. Ecol. Resour.">
        <title>Chromosome-level genome assembly of a triploid poplar Populus alba 'Berolinensis'.</title>
        <authorList>
            <person name="Chen S."/>
            <person name="Yu Y."/>
            <person name="Wang X."/>
            <person name="Wang S."/>
            <person name="Zhang T."/>
            <person name="Zhou Y."/>
            <person name="He R."/>
            <person name="Meng N."/>
            <person name="Wang Y."/>
            <person name="Liu W."/>
            <person name="Liu Z."/>
            <person name="Liu J."/>
            <person name="Guo Q."/>
            <person name="Huang H."/>
            <person name="Sederoff R.R."/>
            <person name="Wang G."/>
            <person name="Qu G."/>
            <person name="Chen S."/>
        </authorList>
    </citation>
    <scope>NUCLEOTIDE SEQUENCE</scope>
    <source>
        <strain evidence="4">SC-2020</strain>
    </source>
</reference>
<organism evidence="4 5">
    <name type="scientific">Populus alba x Populus x berolinensis</name>
    <dbReference type="NCBI Taxonomy" id="444605"/>
    <lineage>
        <taxon>Eukaryota</taxon>
        <taxon>Viridiplantae</taxon>
        <taxon>Streptophyta</taxon>
        <taxon>Embryophyta</taxon>
        <taxon>Tracheophyta</taxon>
        <taxon>Spermatophyta</taxon>
        <taxon>Magnoliopsida</taxon>
        <taxon>eudicotyledons</taxon>
        <taxon>Gunneridae</taxon>
        <taxon>Pentapetalae</taxon>
        <taxon>rosids</taxon>
        <taxon>fabids</taxon>
        <taxon>Malpighiales</taxon>
        <taxon>Salicaceae</taxon>
        <taxon>Saliceae</taxon>
        <taxon>Populus</taxon>
    </lineage>
</organism>
<comment type="caution">
    <text evidence="4">The sequence shown here is derived from an EMBL/GenBank/DDBJ whole genome shotgun (WGS) entry which is preliminary data.</text>
</comment>
<sequence length="845" mass="93546">MSDNRMEVERKRTKGGFFHLFDWNGKSRKKLFVNNYEFPEGLKQGKENVEKMAKPRLHMTELDDRRANSSNRGSREFSCASSVTSDEGCGTRAPGAVARLMGLDSLPASNVAEPSSTLGFDPHSLRAFPCYRSTPNLWSEYNPMDYRDIPNKQEKYAWNSVESRLQKVENRPIARFQTEALAPKLAKSIPVTHYKLLSPIKNPGFTPTKNVAYIMEAAAKIIEASPKVSSIGKMPSIRTSSVPLRIRDLKQRVEAAHLTSRPQRSNEPSVARNTKEQQSDKRRSGSEGLSSAKASTGSEKGTPNSLRNKGKSVPIAAQAKSNAQRRDGSPLRSYTEENLSKQTNNVLQQNNLKQNSVPNKGSSTLKNSVSNQQGNKTQSTSGSVGQYRTVNKIVVKPESMPRKIGSVMMDSEKEKKKNVSKKKQSVSGDLQIDRSVSPNVSFNKDGRSTKSNAVIDGNLNMAMDNRKNGMDVVSFMFSSPIKIAMPSYQSSGQMSDKCNNSAIDSFGSNDHPSFRSSTSYLPGLNVVGGDVMGVFLEQKLRELTNKVESTHCNVIREETSATSSSLENSLSTPNVASTSSARLDQMLQIAHDKDKSDSLGYFDCVLVEKSQLAMNQKWQQSEEMEVQSSSSNYSETGKELECQRTSPVSILEPSFASGSCSYLNGSSHCSTNESVEMEGETELSDSASSISIVDVCRGKFERFCIGSNLQSHKPGLFDLLENQDTGMESNEVEDSKLVRKLLFDCVSEFLDFKCRQTFVGSCKAWAKLLTLFQRKGWLAEELYKEILGWQSMGDLMVDELVEQDMTTTNGKWLDFSIEAFEDGVEIEDGILTSLVDELVSDLLPL</sequence>
<feature type="domain" description="DUF3741" evidence="3">
    <location>
        <begin position="81"/>
        <end position="111"/>
    </location>
</feature>
<dbReference type="AlphaFoldDB" id="A0AAD6Q178"/>
<dbReference type="Pfam" id="PF14309">
    <property type="entry name" value="DUF4378"/>
    <property type="match status" value="1"/>
</dbReference>
<feature type="compositionally biased region" description="Polar residues" evidence="1">
    <location>
        <begin position="260"/>
        <end position="272"/>
    </location>
</feature>
<feature type="compositionally biased region" description="Low complexity" evidence="1">
    <location>
        <begin position="341"/>
        <end position="355"/>
    </location>
</feature>
<evidence type="ECO:0000256" key="1">
    <source>
        <dbReference type="SAM" id="MobiDB-lite"/>
    </source>
</evidence>
<dbReference type="InterPro" id="IPR032795">
    <property type="entry name" value="DUF3741-assoc"/>
</dbReference>
<feature type="region of interest" description="Disordered" evidence="1">
    <location>
        <begin position="398"/>
        <end position="428"/>
    </location>
</feature>
<evidence type="ECO:0008006" key="6">
    <source>
        <dbReference type="Google" id="ProtNLM"/>
    </source>
</evidence>
<keyword evidence="5" id="KW-1185">Reference proteome</keyword>
<feature type="compositionally biased region" description="Polar residues" evidence="1">
    <location>
        <begin position="287"/>
        <end position="307"/>
    </location>
</feature>
<dbReference type="EMBL" id="JAQIZT010000013">
    <property type="protein sequence ID" value="KAJ6974015.1"/>
    <property type="molecule type" value="Genomic_DNA"/>
</dbReference>
<name>A0AAD6Q178_9ROSI</name>
<feature type="compositionally biased region" description="Basic and acidic residues" evidence="1">
    <location>
        <begin position="324"/>
        <end position="339"/>
    </location>
</feature>
<dbReference type="InterPro" id="IPR025486">
    <property type="entry name" value="DUF4378"/>
</dbReference>
<feature type="region of interest" description="Disordered" evidence="1">
    <location>
        <begin position="255"/>
        <end position="385"/>
    </location>
</feature>
<dbReference type="PANTHER" id="PTHR21726">
    <property type="entry name" value="PHOSPHATIDYLINOSITOL N-ACETYLGLUCOSAMINYLTRANSFERASE SUBUNIT P DOWN SYNDROME CRITICAL REGION PROTEIN 5 -RELATED"/>
    <property type="match status" value="1"/>
</dbReference>
<feature type="compositionally biased region" description="Polar residues" evidence="1">
    <location>
        <begin position="356"/>
        <end position="385"/>
    </location>
</feature>
<feature type="domain" description="DUF4378" evidence="2">
    <location>
        <begin position="713"/>
        <end position="837"/>
    </location>
</feature>
<evidence type="ECO:0000259" key="3">
    <source>
        <dbReference type="Pfam" id="PF14383"/>
    </source>
</evidence>